<feature type="transmembrane region" description="Helical" evidence="6">
    <location>
        <begin position="193"/>
        <end position="210"/>
    </location>
</feature>
<protein>
    <submittedName>
        <fullName evidence="7">Lysine exporter protein (LYSE/YGGA)</fullName>
    </submittedName>
</protein>
<evidence type="ECO:0000313" key="8">
    <source>
        <dbReference type="Proteomes" id="UP000035720"/>
    </source>
</evidence>
<evidence type="ECO:0000256" key="2">
    <source>
        <dbReference type="ARBA" id="ARBA00022475"/>
    </source>
</evidence>
<dbReference type="PANTHER" id="PTHR30086:SF20">
    <property type="entry name" value="ARGININE EXPORTER PROTEIN ARGO-RELATED"/>
    <property type="match status" value="1"/>
</dbReference>
<dbReference type="Proteomes" id="UP000035720">
    <property type="component" value="Unassembled WGS sequence"/>
</dbReference>
<proteinExistence type="predicted"/>
<evidence type="ECO:0000256" key="5">
    <source>
        <dbReference type="ARBA" id="ARBA00023136"/>
    </source>
</evidence>
<keyword evidence="3 6" id="KW-0812">Transmembrane</keyword>
<dbReference type="PANTHER" id="PTHR30086">
    <property type="entry name" value="ARGININE EXPORTER PROTEIN ARGO"/>
    <property type="match status" value="1"/>
</dbReference>
<keyword evidence="5 6" id="KW-0472">Membrane</keyword>
<feature type="transmembrane region" description="Helical" evidence="6">
    <location>
        <begin position="70"/>
        <end position="89"/>
    </location>
</feature>
<feature type="transmembrane region" description="Helical" evidence="6">
    <location>
        <begin position="119"/>
        <end position="141"/>
    </location>
</feature>
<feature type="transmembrane region" description="Helical" evidence="6">
    <location>
        <begin position="153"/>
        <end position="172"/>
    </location>
</feature>
<organism evidence="7 8">
    <name type="scientific">Nostocoides jenkinsii Ben 74</name>
    <dbReference type="NCBI Taxonomy" id="1193518"/>
    <lineage>
        <taxon>Bacteria</taxon>
        <taxon>Bacillati</taxon>
        <taxon>Actinomycetota</taxon>
        <taxon>Actinomycetes</taxon>
        <taxon>Micrococcales</taxon>
        <taxon>Intrasporangiaceae</taxon>
        <taxon>Nostocoides</taxon>
    </lineage>
</organism>
<comment type="caution">
    <text evidence="7">The sequence shown here is derived from an EMBL/GenBank/DDBJ whole genome shotgun (WGS) entry which is preliminary data.</text>
</comment>
<dbReference type="AlphaFoldDB" id="A0A077MGT5"/>
<evidence type="ECO:0000256" key="4">
    <source>
        <dbReference type="ARBA" id="ARBA00022989"/>
    </source>
</evidence>
<gene>
    <name evidence="7" type="ORF">BN13_810038</name>
</gene>
<dbReference type="OrthoDB" id="3175972at2"/>
<dbReference type="EMBL" id="CAJC01000196">
    <property type="protein sequence ID" value="CCI54772.1"/>
    <property type="molecule type" value="Genomic_DNA"/>
</dbReference>
<dbReference type="InterPro" id="IPR001123">
    <property type="entry name" value="LeuE-type"/>
</dbReference>
<evidence type="ECO:0000256" key="6">
    <source>
        <dbReference type="SAM" id="Phobius"/>
    </source>
</evidence>
<sequence>MPPLHLWLAFVAAGALLCAIPGPSLLFTIGRALSDGKRSALLTVLGNGLGILTQILLIAVGLGPLVARSAALYTTLKLAGAAYLIYLGIGTIRHRRDAEGVLATMDAPRRPAHHAVRDGFIVGVTNPKTVVFFVALLPQFVDPASGPVPLQMVVLGLTFFVIGVTSDGLVALAAGSAREWFARSPHRLRRMSATGGLMMIALGVTLLFTGRPQPTT</sequence>
<accession>A0A077MGT5</accession>
<keyword evidence="8" id="KW-1185">Reference proteome</keyword>
<dbReference type="PIRSF" id="PIRSF006324">
    <property type="entry name" value="LeuE"/>
    <property type="match status" value="1"/>
</dbReference>
<feature type="transmembrane region" description="Helical" evidence="6">
    <location>
        <begin position="41"/>
        <end position="64"/>
    </location>
</feature>
<name>A0A077MGT5_9MICO</name>
<dbReference type="STRING" id="1193518.BN13_810038"/>
<reference evidence="7 8" key="1">
    <citation type="journal article" date="2013" name="ISME J.">
        <title>A metabolic model for members of the genus Tetrasphaera involved in enhanced biological phosphorus removal.</title>
        <authorList>
            <person name="Kristiansen R."/>
            <person name="Nguyen H.T.T."/>
            <person name="Saunders A.M."/>
            <person name="Nielsen J.L."/>
            <person name="Wimmer R."/>
            <person name="Le V.Q."/>
            <person name="McIlroy S.J."/>
            <person name="Petrovski S."/>
            <person name="Seviour R.J."/>
            <person name="Calteau A."/>
            <person name="Nielsen K.L."/>
            <person name="Nielsen P.H."/>
        </authorList>
    </citation>
    <scope>NUCLEOTIDE SEQUENCE [LARGE SCALE GENOMIC DNA]</scope>
    <source>
        <strain evidence="7 8">Ben 74</strain>
    </source>
</reference>
<evidence type="ECO:0000313" key="7">
    <source>
        <dbReference type="EMBL" id="CCI54772.1"/>
    </source>
</evidence>
<comment type="subcellular location">
    <subcellularLocation>
        <location evidence="1">Cell membrane</location>
        <topology evidence="1">Multi-pass membrane protein</topology>
    </subcellularLocation>
</comment>
<evidence type="ECO:0000256" key="3">
    <source>
        <dbReference type="ARBA" id="ARBA00022692"/>
    </source>
</evidence>
<dbReference type="Pfam" id="PF01810">
    <property type="entry name" value="LysE"/>
    <property type="match status" value="1"/>
</dbReference>
<keyword evidence="4 6" id="KW-1133">Transmembrane helix</keyword>
<dbReference type="GO" id="GO:0015171">
    <property type="term" value="F:amino acid transmembrane transporter activity"/>
    <property type="evidence" value="ECO:0007669"/>
    <property type="project" value="TreeGrafter"/>
</dbReference>
<dbReference type="RefSeq" id="WP_157038581.1">
    <property type="nucleotide sequence ID" value="NZ_HF571038.1"/>
</dbReference>
<dbReference type="GO" id="GO:0005886">
    <property type="term" value="C:plasma membrane"/>
    <property type="evidence" value="ECO:0007669"/>
    <property type="project" value="UniProtKB-SubCell"/>
</dbReference>
<feature type="transmembrane region" description="Helical" evidence="6">
    <location>
        <begin position="6"/>
        <end position="29"/>
    </location>
</feature>
<keyword evidence="2" id="KW-1003">Cell membrane</keyword>
<evidence type="ECO:0000256" key="1">
    <source>
        <dbReference type="ARBA" id="ARBA00004651"/>
    </source>
</evidence>